<evidence type="ECO:0000313" key="3">
    <source>
        <dbReference type="EMBL" id="QMW23094.1"/>
    </source>
</evidence>
<dbReference type="Pfam" id="PF00857">
    <property type="entry name" value="Isochorismatase"/>
    <property type="match status" value="1"/>
</dbReference>
<dbReference type="InterPro" id="IPR036380">
    <property type="entry name" value="Isochorismatase-like_sf"/>
</dbReference>
<dbReference type="SUPFAM" id="SSF52499">
    <property type="entry name" value="Isochorismatase-like hydrolases"/>
    <property type="match status" value="1"/>
</dbReference>
<dbReference type="AlphaFoldDB" id="A0A7G5IIA2"/>
<dbReference type="CDD" id="cd00431">
    <property type="entry name" value="cysteine_hydrolases"/>
    <property type="match status" value="1"/>
</dbReference>
<dbReference type="Proteomes" id="UP000515292">
    <property type="component" value="Chromosome"/>
</dbReference>
<dbReference type="PANTHER" id="PTHR43540">
    <property type="entry name" value="PEROXYUREIDOACRYLATE/UREIDOACRYLATE AMIDOHYDROLASE-RELATED"/>
    <property type="match status" value="1"/>
</dbReference>
<reference evidence="3 4" key="1">
    <citation type="submission" date="2020-07" db="EMBL/GenBank/DDBJ databases">
        <title>Complete genome sequence for Sandaracinobacter sp. M6.</title>
        <authorList>
            <person name="Tang Y."/>
            <person name="Liu Q."/>
            <person name="Guo Z."/>
            <person name="Lei P."/>
            <person name="Huang B."/>
        </authorList>
    </citation>
    <scope>NUCLEOTIDE SEQUENCE [LARGE SCALE GENOMIC DNA]</scope>
    <source>
        <strain evidence="3 4">M6</strain>
    </source>
</reference>
<sequence length="207" mass="22135">MTRLDPSHTALLLIDMQHGFLSPGGSVARIGFPVGLLAPAVPACARLLAAARRQGMPIAHTRYVFEPGLTDGGVMVDDMLPELRRERALVRGSADADIIPDLAPAPGERVFDKNRPSACLNTGLEAWLQAGGIRQVIVAGVTTSVCVETSVRDLAQRDWRVIIAEDAVAEYDAERHAVALKTLGLLFARRMMTAEIIAAMEDADAAA</sequence>
<dbReference type="RefSeq" id="WP_182296607.1">
    <property type="nucleotide sequence ID" value="NZ_CP059851.1"/>
</dbReference>
<keyword evidence="4" id="KW-1185">Reference proteome</keyword>
<dbReference type="KEGG" id="sand:H3309_00820"/>
<keyword evidence="1 3" id="KW-0378">Hydrolase</keyword>
<dbReference type="GO" id="GO:0016787">
    <property type="term" value="F:hydrolase activity"/>
    <property type="evidence" value="ECO:0007669"/>
    <property type="project" value="UniProtKB-KW"/>
</dbReference>
<dbReference type="InterPro" id="IPR050272">
    <property type="entry name" value="Isochorismatase-like_hydrls"/>
</dbReference>
<dbReference type="InterPro" id="IPR000868">
    <property type="entry name" value="Isochorismatase-like_dom"/>
</dbReference>
<protein>
    <submittedName>
        <fullName evidence="3">Cysteine hydrolase</fullName>
    </submittedName>
</protein>
<evidence type="ECO:0000256" key="1">
    <source>
        <dbReference type="ARBA" id="ARBA00022801"/>
    </source>
</evidence>
<name>A0A7G5IIA2_9SPHN</name>
<feature type="domain" description="Isochorismatase-like" evidence="2">
    <location>
        <begin position="9"/>
        <end position="193"/>
    </location>
</feature>
<dbReference type="Gene3D" id="3.40.50.850">
    <property type="entry name" value="Isochorismatase-like"/>
    <property type="match status" value="1"/>
</dbReference>
<proteinExistence type="predicted"/>
<evidence type="ECO:0000313" key="4">
    <source>
        <dbReference type="Proteomes" id="UP000515292"/>
    </source>
</evidence>
<organism evidence="3 4">
    <name type="scientific">Sandaracinobacteroides saxicola</name>
    <dbReference type="NCBI Taxonomy" id="2759707"/>
    <lineage>
        <taxon>Bacteria</taxon>
        <taxon>Pseudomonadati</taxon>
        <taxon>Pseudomonadota</taxon>
        <taxon>Alphaproteobacteria</taxon>
        <taxon>Sphingomonadales</taxon>
        <taxon>Sphingosinicellaceae</taxon>
        <taxon>Sandaracinobacteroides</taxon>
    </lineage>
</organism>
<dbReference type="EMBL" id="CP059851">
    <property type="protein sequence ID" value="QMW23094.1"/>
    <property type="molecule type" value="Genomic_DNA"/>
</dbReference>
<evidence type="ECO:0000259" key="2">
    <source>
        <dbReference type="Pfam" id="PF00857"/>
    </source>
</evidence>
<accession>A0A7G5IIA2</accession>
<gene>
    <name evidence="3" type="ORF">H3309_00820</name>
</gene>